<evidence type="ECO:0000313" key="3">
    <source>
        <dbReference type="EMBL" id="TDY43939.1"/>
    </source>
</evidence>
<feature type="compositionally biased region" description="Low complexity" evidence="1">
    <location>
        <begin position="135"/>
        <end position="145"/>
    </location>
</feature>
<keyword evidence="4" id="KW-1185">Reference proteome</keyword>
<proteinExistence type="predicted"/>
<dbReference type="EMBL" id="SORE01000017">
    <property type="protein sequence ID" value="TDY43939.1"/>
    <property type="molecule type" value="Genomic_DNA"/>
</dbReference>
<keyword evidence="2" id="KW-0732">Signal</keyword>
<feature type="region of interest" description="Disordered" evidence="1">
    <location>
        <begin position="27"/>
        <end position="69"/>
    </location>
</feature>
<comment type="caution">
    <text evidence="3">The sequence shown here is derived from an EMBL/GenBank/DDBJ whole genome shotgun (WGS) entry which is preliminary data.</text>
</comment>
<evidence type="ECO:0000313" key="4">
    <source>
        <dbReference type="Proteomes" id="UP000295509"/>
    </source>
</evidence>
<name>A0A4R8LLW5_9BURK</name>
<organism evidence="3 4">
    <name type="scientific">Paraburkholderia rhizosphaerae</name>
    <dbReference type="NCBI Taxonomy" id="480658"/>
    <lineage>
        <taxon>Bacteria</taxon>
        <taxon>Pseudomonadati</taxon>
        <taxon>Pseudomonadota</taxon>
        <taxon>Betaproteobacteria</taxon>
        <taxon>Burkholderiales</taxon>
        <taxon>Burkholderiaceae</taxon>
        <taxon>Paraburkholderia</taxon>
    </lineage>
</organism>
<dbReference type="AlphaFoldDB" id="A0A4R8LLW5"/>
<dbReference type="RefSeq" id="WP_134194422.1">
    <property type="nucleotide sequence ID" value="NZ_JBHLUW010000016.1"/>
</dbReference>
<evidence type="ECO:0008006" key="5">
    <source>
        <dbReference type="Google" id="ProtNLM"/>
    </source>
</evidence>
<feature type="signal peptide" evidence="2">
    <location>
        <begin position="1"/>
        <end position="27"/>
    </location>
</feature>
<reference evidence="3 4" key="1">
    <citation type="submission" date="2019-03" db="EMBL/GenBank/DDBJ databases">
        <title>Genomic Encyclopedia of Type Strains, Phase III (KMG-III): the genomes of soil and plant-associated and newly described type strains.</title>
        <authorList>
            <person name="Whitman W."/>
        </authorList>
    </citation>
    <scope>NUCLEOTIDE SEQUENCE [LARGE SCALE GENOMIC DNA]</scope>
    <source>
        <strain evidence="3 4">LMG 29544</strain>
    </source>
</reference>
<gene>
    <name evidence="3" type="ORF">BX592_117141</name>
</gene>
<feature type="chain" id="PRO_5020556748" description="PXPV repeat-containing protein" evidence="2">
    <location>
        <begin position="28"/>
        <end position="246"/>
    </location>
</feature>
<dbReference type="Proteomes" id="UP000295509">
    <property type="component" value="Unassembled WGS sequence"/>
</dbReference>
<evidence type="ECO:0000256" key="2">
    <source>
        <dbReference type="SAM" id="SignalP"/>
    </source>
</evidence>
<evidence type="ECO:0000256" key="1">
    <source>
        <dbReference type="SAM" id="MobiDB-lite"/>
    </source>
</evidence>
<sequence length="246" mass="27017">MRIKSLLGIAVASVVLVPSLQSIPAWADGPKQAYDNGGTDVSLDPGEERMTADEENQARQKDLSDAYHNGYNARAKEDAETYASLRDQLKQPAKQVKTHDVPPLPAGMPDDDEDEAMQTPVPQPAVTQRALPAQARPQGVAVARPRPAPPPVRYQAQPVYAQAPAYDNGPAAYYQQQPVYVQQAYAPPPPVRAVPYIPVYAQEMEYPVMQPVVAVASPYPVYRGGYWAGSYPRPYSNGPMIYQVWQ</sequence>
<accession>A0A4R8LLW5</accession>
<protein>
    <recommendedName>
        <fullName evidence="5">PXPV repeat-containing protein</fullName>
    </recommendedName>
</protein>
<dbReference type="OrthoDB" id="8995913at2"/>
<feature type="compositionally biased region" description="Basic and acidic residues" evidence="1">
    <location>
        <begin position="46"/>
        <end position="65"/>
    </location>
</feature>
<feature type="region of interest" description="Disordered" evidence="1">
    <location>
        <begin position="90"/>
        <end position="151"/>
    </location>
</feature>